<accession>A0A6A5Y786</accession>
<protein>
    <submittedName>
        <fullName evidence="2">Uncharacterized protein</fullName>
    </submittedName>
</protein>
<keyword evidence="3" id="KW-1185">Reference proteome</keyword>
<dbReference type="EMBL" id="ML978066">
    <property type="protein sequence ID" value="KAF2021422.1"/>
    <property type="molecule type" value="Genomic_DNA"/>
</dbReference>
<dbReference type="RefSeq" id="XP_033389761.1">
    <property type="nucleotide sequence ID" value="XM_033531540.1"/>
</dbReference>
<proteinExistence type="predicted"/>
<dbReference type="AlphaFoldDB" id="A0A6A5Y786"/>
<feature type="compositionally biased region" description="Acidic residues" evidence="1">
    <location>
        <begin position="165"/>
        <end position="238"/>
    </location>
</feature>
<gene>
    <name evidence="2" type="ORF">BU24DRAFT_457404</name>
</gene>
<name>A0A6A5Y786_9PLEO</name>
<evidence type="ECO:0000313" key="3">
    <source>
        <dbReference type="Proteomes" id="UP000799778"/>
    </source>
</evidence>
<evidence type="ECO:0000256" key="1">
    <source>
        <dbReference type="SAM" id="MobiDB-lite"/>
    </source>
</evidence>
<evidence type="ECO:0000313" key="2">
    <source>
        <dbReference type="EMBL" id="KAF2021422.1"/>
    </source>
</evidence>
<feature type="region of interest" description="Disordered" evidence="1">
    <location>
        <begin position="157"/>
        <end position="238"/>
    </location>
</feature>
<dbReference type="Proteomes" id="UP000799778">
    <property type="component" value="Unassembled WGS sequence"/>
</dbReference>
<dbReference type="GeneID" id="54288937"/>
<reference evidence="2" key="1">
    <citation type="journal article" date="2020" name="Stud. Mycol.">
        <title>101 Dothideomycetes genomes: a test case for predicting lifestyles and emergence of pathogens.</title>
        <authorList>
            <person name="Haridas S."/>
            <person name="Albert R."/>
            <person name="Binder M."/>
            <person name="Bloem J."/>
            <person name="Labutti K."/>
            <person name="Salamov A."/>
            <person name="Andreopoulos B."/>
            <person name="Baker S."/>
            <person name="Barry K."/>
            <person name="Bills G."/>
            <person name="Bluhm B."/>
            <person name="Cannon C."/>
            <person name="Castanera R."/>
            <person name="Culley D."/>
            <person name="Daum C."/>
            <person name="Ezra D."/>
            <person name="Gonzalez J."/>
            <person name="Henrissat B."/>
            <person name="Kuo A."/>
            <person name="Liang C."/>
            <person name="Lipzen A."/>
            <person name="Lutzoni F."/>
            <person name="Magnuson J."/>
            <person name="Mondo S."/>
            <person name="Nolan M."/>
            <person name="Ohm R."/>
            <person name="Pangilinan J."/>
            <person name="Park H.-J."/>
            <person name="Ramirez L."/>
            <person name="Alfaro M."/>
            <person name="Sun H."/>
            <person name="Tritt A."/>
            <person name="Yoshinaga Y."/>
            <person name="Zwiers L.-H."/>
            <person name="Turgeon B."/>
            <person name="Goodwin S."/>
            <person name="Spatafora J."/>
            <person name="Crous P."/>
            <person name="Grigoriev I."/>
        </authorList>
    </citation>
    <scope>NUCLEOTIDE SEQUENCE</scope>
    <source>
        <strain evidence="2">CBS 175.79</strain>
    </source>
</reference>
<organism evidence="2 3">
    <name type="scientific">Aaosphaeria arxii CBS 175.79</name>
    <dbReference type="NCBI Taxonomy" id="1450172"/>
    <lineage>
        <taxon>Eukaryota</taxon>
        <taxon>Fungi</taxon>
        <taxon>Dikarya</taxon>
        <taxon>Ascomycota</taxon>
        <taxon>Pezizomycotina</taxon>
        <taxon>Dothideomycetes</taxon>
        <taxon>Pleosporomycetidae</taxon>
        <taxon>Pleosporales</taxon>
        <taxon>Pleosporales incertae sedis</taxon>
        <taxon>Aaosphaeria</taxon>
    </lineage>
</organism>
<sequence>MAPRKEEYAQQNSHRSDMKNVFQSLIEYARKWESPGDPMSAYSKEIRLLNHREDHEELYHKRTNMLGYALMNIFTCFVDNRNRKGKWDDVNDWYFDDHDRMDITFSAMEKLYKELKALAKRYNRRPMDIENARIRVLDLMDEVNVEKLCRNLDAKYERKPGHEGDTDEDAEGDTDEDAEGDVDEDAEGDVDEDAEGDVDEDAEGDVDEDMEDIDESYFPDDTDDTDDGDDPNDPDYVD</sequence>